<keyword evidence="1" id="KW-0963">Cytoplasm</keyword>
<keyword evidence="5" id="KW-1185">Reference proteome</keyword>
<comment type="caution">
    <text evidence="4">The sequence shown here is derived from an EMBL/GenBank/DDBJ whole genome shotgun (WGS) entry which is preliminary data.</text>
</comment>
<evidence type="ECO:0000256" key="1">
    <source>
        <dbReference type="ARBA" id="ARBA00022490"/>
    </source>
</evidence>
<evidence type="ECO:0000313" key="4">
    <source>
        <dbReference type="EMBL" id="KAL1510102.1"/>
    </source>
</evidence>
<dbReference type="Proteomes" id="UP001515480">
    <property type="component" value="Unassembled WGS sequence"/>
</dbReference>
<dbReference type="EMBL" id="JBGBPQ010000015">
    <property type="protein sequence ID" value="KAL1510102.1"/>
    <property type="molecule type" value="Genomic_DNA"/>
</dbReference>
<feature type="region of interest" description="Disordered" evidence="3">
    <location>
        <begin position="188"/>
        <end position="240"/>
    </location>
</feature>
<evidence type="ECO:0000256" key="2">
    <source>
        <dbReference type="ARBA" id="ARBA00023212"/>
    </source>
</evidence>
<dbReference type="PANTHER" id="PTHR15431">
    <property type="entry name" value="FGFR1 ONCOGENE PARTNER/LISH DOMAIN-CONTAINING PROTEIN"/>
    <property type="match status" value="1"/>
</dbReference>
<dbReference type="AlphaFoldDB" id="A0AB34IY40"/>
<sequence>MASSVVEHQDDILSPLVSIVTSTLEERGVLSKMRAQLRASVFSAIHEQHQPQEVPCTALRRIREDRVGNVSAALVHDLLLCCGLSYSKAVFLPEAGVTSPSPDRAALAAELGLALTEEPLLFQLVASHLRPHTATVEMRLDALQTKLEGLVAAPSDDFEDEIGEEDMGLDESIDELHDLSSSFPLPGVASPMGALPPVGRSRLSPLETSMCSLDESMSPTALSQLRGFDHSEPVEPPRKR</sequence>
<dbReference type="PANTHER" id="PTHR15431:SF4">
    <property type="entry name" value="PROTEIN TONNEAU 1B"/>
    <property type="match status" value="1"/>
</dbReference>
<keyword evidence="2" id="KW-0206">Cytoskeleton</keyword>
<reference evidence="4 5" key="1">
    <citation type="journal article" date="2024" name="Science">
        <title>Giant polyketide synthase enzymes in the biosynthesis of giant marine polyether toxins.</title>
        <authorList>
            <person name="Fallon T.R."/>
            <person name="Shende V.V."/>
            <person name="Wierzbicki I.H."/>
            <person name="Pendleton A.L."/>
            <person name="Watervoot N.F."/>
            <person name="Auber R.P."/>
            <person name="Gonzalez D.J."/>
            <person name="Wisecaver J.H."/>
            <person name="Moore B.S."/>
        </authorList>
    </citation>
    <scope>NUCLEOTIDE SEQUENCE [LARGE SCALE GENOMIC DNA]</scope>
    <source>
        <strain evidence="4 5">12B1</strain>
    </source>
</reference>
<organism evidence="4 5">
    <name type="scientific">Prymnesium parvum</name>
    <name type="common">Toxic golden alga</name>
    <dbReference type="NCBI Taxonomy" id="97485"/>
    <lineage>
        <taxon>Eukaryota</taxon>
        <taxon>Haptista</taxon>
        <taxon>Haptophyta</taxon>
        <taxon>Prymnesiophyceae</taxon>
        <taxon>Prymnesiales</taxon>
        <taxon>Prymnesiaceae</taxon>
        <taxon>Prymnesium</taxon>
    </lineage>
</organism>
<feature type="compositionally biased region" description="Basic and acidic residues" evidence="3">
    <location>
        <begin position="227"/>
        <end position="240"/>
    </location>
</feature>
<name>A0AB34IY40_PRYPA</name>
<protein>
    <recommendedName>
        <fullName evidence="6">LisH domain-containing protein</fullName>
    </recommendedName>
</protein>
<gene>
    <name evidence="4" type="ORF">AB1Y20_006434</name>
</gene>
<accession>A0AB34IY40</accession>
<evidence type="ECO:0008006" key="6">
    <source>
        <dbReference type="Google" id="ProtNLM"/>
    </source>
</evidence>
<evidence type="ECO:0000256" key="3">
    <source>
        <dbReference type="SAM" id="MobiDB-lite"/>
    </source>
</evidence>
<evidence type="ECO:0000313" key="5">
    <source>
        <dbReference type="Proteomes" id="UP001515480"/>
    </source>
</evidence>
<feature type="compositionally biased region" description="Polar residues" evidence="3">
    <location>
        <begin position="206"/>
        <end position="223"/>
    </location>
</feature>
<dbReference type="Gene3D" id="1.20.960.40">
    <property type="match status" value="1"/>
</dbReference>
<proteinExistence type="predicted"/>